<dbReference type="Pfam" id="PF00156">
    <property type="entry name" value="Pribosyltran"/>
    <property type="match status" value="1"/>
</dbReference>
<dbReference type="InterPro" id="IPR000836">
    <property type="entry name" value="PRTase_dom"/>
</dbReference>
<accession>A0A7C5Y7Y3</accession>
<dbReference type="CDD" id="cd06223">
    <property type="entry name" value="PRTases_typeI"/>
    <property type="match status" value="1"/>
</dbReference>
<proteinExistence type="predicted"/>
<evidence type="ECO:0000313" key="2">
    <source>
        <dbReference type="EMBL" id="HHR40380.1"/>
    </source>
</evidence>
<protein>
    <submittedName>
        <fullName evidence="2">Phosphoribosyltransferase</fullName>
    </submittedName>
</protein>
<dbReference type="EMBL" id="DRXS01000052">
    <property type="protein sequence ID" value="HHR40380.1"/>
    <property type="molecule type" value="Genomic_DNA"/>
</dbReference>
<name>A0A7C5Y7Y3_CALS0</name>
<keyword evidence="2" id="KW-0328">Glycosyltransferase</keyword>
<keyword evidence="2" id="KW-0808">Transferase</keyword>
<dbReference type="InterPro" id="IPR029057">
    <property type="entry name" value="PRTase-like"/>
</dbReference>
<dbReference type="AlphaFoldDB" id="A0A7C5Y7Y3"/>
<organism evidence="2">
    <name type="scientific">Caldiarchaeum subterraneum</name>
    <dbReference type="NCBI Taxonomy" id="311458"/>
    <lineage>
        <taxon>Archaea</taxon>
        <taxon>Nitrososphaerota</taxon>
        <taxon>Candidatus Caldarchaeales</taxon>
        <taxon>Candidatus Caldarchaeaceae</taxon>
        <taxon>Candidatus Caldarchaeum</taxon>
    </lineage>
</organism>
<dbReference type="Gene3D" id="3.40.50.2020">
    <property type="match status" value="1"/>
</dbReference>
<feature type="domain" description="Phosphoribosyltransferase" evidence="1">
    <location>
        <begin position="16"/>
        <end position="191"/>
    </location>
</feature>
<dbReference type="GO" id="GO:0016757">
    <property type="term" value="F:glycosyltransferase activity"/>
    <property type="evidence" value="ECO:0007669"/>
    <property type="project" value="UniProtKB-KW"/>
</dbReference>
<evidence type="ECO:0000259" key="1">
    <source>
        <dbReference type="Pfam" id="PF00156"/>
    </source>
</evidence>
<gene>
    <name evidence="2" type="ORF">ENM42_00965</name>
</gene>
<dbReference type="Gene3D" id="3.30.1310.20">
    <property type="entry name" value="PRTase-like"/>
    <property type="match status" value="1"/>
</dbReference>
<reference evidence="2" key="1">
    <citation type="journal article" date="2020" name="mSystems">
        <title>Genome- and Community-Level Interaction Insights into Carbon Utilization and Element Cycling Functions of Hydrothermarchaeota in Hydrothermal Sediment.</title>
        <authorList>
            <person name="Zhou Z."/>
            <person name="Liu Y."/>
            <person name="Xu W."/>
            <person name="Pan J."/>
            <person name="Luo Z.H."/>
            <person name="Li M."/>
        </authorList>
    </citation>
    <scope>NUCLEOTIDE SEQUENCE [LARGE SCALE GENOMIC DNA]</scope>
    <source>
        <strain evidence="2">SpSt-1084</strain>
    </source>
</reference>
<sequence>MLIELLFADRVDAGRKLAKYLKRFYQGSCVVMAIPRGGIVVGYEVAKELKCPLDVVITRKVGAPGQPELAVGAVSEDGTIFIDEEIAAILGVSKTYVEQKAEEEKKEIQRRAQIYRRGRPMSPLRGRTVVLVDDGLATGLTMKAAVHMARHQGAGKIIVAVPVAPPETVEKLKKIADDVVVLETPTQFFAIGQFYDKFEQLEDQEVLNILTKASAELGI</sequence>
<comment type="caution">
    <text evidence="2">The sequence shown here is derived from an EMBL/GenBank/DDBJ whole genome shotgun (WGS) entry which is preliminary data.</text>
</comment>
<dbReference type="SUPFAM" id="SSF53271">
    <property type="entry name" value="PRTase-like"/>
    <property type="match status" value="1"/>
</dbReference>